<dbReference type="RefSeq" id="WP_130023438.1">
    <property type="nucleotide sequence ID" value="NZ_SEWF01000045.1"/>
</dbReference>
<proteinExistence type="predicted"/>
<organism evidence="1 2">
    <name type="scientific">Emticicia agri</name>
    <dbReference type="NCBI Taxonomy" id="2492393"/>
    <lineage>
        <taxon>Bacteria</taxon>
        <taxon>Pseudomonadati</taxon>
        <taxon>Bacteroidota</taxon>
        <taxon>Cytophagia</taxon>
        <taxon>Cytophagales</taxon>
        <taxon>Leadbetterellaceae</taxon>
        <taxon>Emticicia</taxon>
    </lineage>
</organism>
<protein>
    <submittedName>
        <fullName evidence="1">Transcriptional regulator</fullName>
    </submittedName>
</protein>
<dbReference type="Gene3D" id="1.10.260.40">
    <property type="entry name" value="lambda repressor-like DNA-binding domains"/>
    <property type="match status" value="1"/>
</dbReference>
<dbReference type="InterPro" id="IPR010982">
    <property type="entry name" value="Lambda_DNA-bd_dom_sf"/>
</dbReference>
<comment type="caution">
    <text evidence="1">The sequence shown here is derived from an EMBL/GenBank/DDBJ whole genome shotgun (WGS) entry which is preliminary data.</text>
</comment>
<keyword evidence="2" id="KW-1185">Reference proteome</keyword>
<dbReference type="EMBL" id="SEWF01000045">
    <property type="protein sequence ID" value="RYU93448.1"/>
    <property type="molecule type" value="Genomic_DNA"/>
</dbReference>
<name>A0A4Q5LUU5_9BACT</name>
<accession>A0A4Q5LUU5</accession>
<reference evidence="1 2" key="1">
    <citation type="submission" date="2019-02" db="EMBL/GenBank/DDBJ databases">
        <title>Bacterial novel species Emticicia sp. 17J42-9 isolated from soil.</title>
        <authorList>
            <person name="Jung H.-Y."/>
        </authorList>
    </citation>
    <scope>NUCLEOTIDE SEQUENCE [LARGE SCALE GENOMIC DNA]</scope>
    <source>
        <strain evidence="1 2">17J42-9</strain>
    </source>
</reference>
<dbReference type="OrthoDB" id="672239at2"/>
<dbReference type="GO" id="GO:0003677">
    <property type="term" value="F:DNA binding"/>
    <property type="evidence" value="ECO:0007669"/>
    <property type="project" value="InterPro"/>
</dbReference>
<gene>
    <name evidence="1" type="ORF">EWM59_22130</name>
</gene>
<dbReference type="SUPFAM" id="SSF47413">
    <property type="entry name" value="lambda repressor-like DNA-binding domains"/>
    <property type="match status" value="1"/>
</dbReference>
<dbReference type="Proteomes" id="UP000293162">
    <property type="component" value="Unassembled WGS sequence"/>
</dbReference>
<sequence>MESKELQITDIWNDKKRKSLSEFIVSQSQQQSKERRLKNELLSIKYQIEDYIESEEIADELKILDFVKMYLRIFNVTQKKLADLFEMKDSNLHKYLVGDRKLNSDLVLKLSYFSHLGPEYWLRIEVKNELIEINREQQQNKKYLKYDYRNLLVTSED</sequence>
<dbReference type="AlphaFoldDB" id="A0A4Q5LUU5"/>
<evidence type="ECO:0000313" key="1">
    <source>
        <dbReference type="EMBL" id="RYU93448.1"/>
    </source>
</evidence>
<evidence type="ECO:0000313" key="2">
    <source>
        <dbReference type="Proteomes" id="UP000293162"/>
    </source>
</evidence>